<feature type="signal peptide" evidence="5">
    <location>
        <begin position="1"/>
        <end position="23"/>
    </location>
</feature>
<dbReference type="AlphaFoldDB" id="A0A918XU36"/>
<protein>
    <recommendedName>
        <fullName evidence="8">Phosphatidylserine decarboxylase</fullName>
    </recommendedName>
</protein>
<dbReference type="PANTHER" id="PTHR10067">
    <property type="entry name" value="PHOSPHATIDYLSERINE DECARBOXYLASE"/>
    <property type="match status" value="1"/>
</dbReference>
<keyword evidence="5" id="KW-0732">Signal</keyword>
<dbReference type="Pfam" id="PF02666">
    <property type="entry name" value="PS_Dcarbxylase"/>
    <property type="match status" value="1"/>
</dbReference>
<gene>
    <name evidence="6" type="ORF">GCM10017083_30730</name>
</gene>
<dbReference type="EMBL" id="BMZS01000007">
    <property type="protein sequence ID" value="GHD53865.1"/>
    <property type="molecule type" value="Genomic_DNA"/>
</dbReference>
<evidence type="ECO:0000313" key="6">
    <source>
        <dbReference type="EMBL" id="GHD53865.1"/>
    </source>
</evidence>
<dbReference type="Proteomes" id="UP000630353">
    <property type="component" value="Unassembled WGS sequence"/>
</dbReference>
<name>A0A918XU36_9PROT</name>
<dbReference type="GO" id="GO:0008654">
    <property type="term" value="P:phospholipid biosynthetic process"/>
    <property type="evidence" value="ECO:0007669"/>
    <property type="project" value="InterPro"/>
</dbReference>
<keyword evidence="1" id="KW-0210">Decarboxylase</keyword>
<evidence type="ECO:0000256" key="4">
    <source>
        <dbReference type="ARBA" id="ARBA00023317"/>
    </source>
</evidence>
<evidence type="ECO:0000256" key="3">
    <source>
        <dbReference type="ARBA" id="ARBA00023239"/>
    </source>
</evidence>
<dbReference type="RefSeq" id="WP_189991145.1">
    <property type="nucleotide sequence ID" value="NZ_BMZS01000007.1"/>
</dbReference>
<keyword evidence="4" id="KW-0670">Pyruvate</keyword>
<keyword evidence="2" id="KW-0865">Zymogen</keyword>
<evidence type="ECO:0000256" key="5">
    <source>
        <dbReference type="SAM" id="SignalP"/>
    </source>
</evidence>
<dbReference type="GO" id="GO:0004609">
    <property type="term" value="F:phosphatidylserine decarboxylase activity"/>
    <property type="evidence" value="ECO:0007669"/>
    <property type="project" value="InterPro"/>
</dbReference>
<sequence>MIRFASLLMGAALVLLPAAGARAAGSPCQGSIDYLMDRYANDPATQAAFQATFDGLQPLPPGYAYGGSTDNPWKAAGSGAGLASAVAEFYTQVCTLLPQIVGTNDNALDSIQYFAWLYYHNAAGRRMVQGIDPVDPAKPLESVKVFLIRFNREYKAYMDGPDSTTFVPEWIKDPRLEIEDYEITKAADYPSWNAFFARNLKTDPVTGGYPSRPVTLPGRDYVVVSPTDCIMNPLVQMVVSKSGPVERRLLENPLQQDTVLDVKGIPLSVDDLLANAPDDLKARFGGGSGLACVLMPNTYHHFHSPVDGTIRYAEIVEAGTKDAFGTFGYDDWPNWVPLSGDVGRPGTDFSQFQGFTRGVIVIEVSYANLPRLEPERLTGYVASIPVGLDTVGSVVFAPGVVEGARVRKGVTEFGNFFFGGSLNILLFSPIQGTDGTQMVSPAVQTRMGNQIAILNTPYRAPKTPWTPD</sequence>
<proteinExistence type="predicted"/>
<organism evidence="6 7">
    <name type="scientific">Thalassobaculum fulvum</name>
    <dbReference type="NCBI Taxonomy" id="1633335"/>
    <lineage>
        <taxon>Bacteria</taxon>
        <taxon>Pseudomonadati</taxon>
        <taxon>Pseudomonadota</taxon>
        <taxon>Alphaproteobacteria</taxon>
        <taxon>Rhodospirillales</taxon>
        <taxon>Thalassobaculaceae</taxon>
        <taxon>Thalassobaculum</taxon>
    </lineage>
</organism>
<dbReference type="InterPro" id="IPR003817">
    <property type="entry name" value="PS_Dcarbxylase"/>
</dbReference>
<evidence type="ECO:0000313" key="7">
    <source>
        <dbReference type="Proteomes" id="UP000630353"/>
    </source>
</evidence>
<comment type="caution">
    <text evidence="6">The sequence shown here is derived from an EMBL/GenBank/DDBJ whole genome shotgun (WGS) entry which is preliminary data.</text>
</comment>
<feature type="chain" id="PRO_5038080635" description="Phosphatidylserine decarboxylase" evidence="5">
    <location>
        <begin position="24"/>
        <end position="468"/>
    </location>
</feature>
<keyword evidence="3" id="KW-0456">Lyase</keyword>
<evidence type="ECO:0000256" key="1">
    <source>
        <dbReference type="ARBA" id="ARBA00022793"/>
    </source>
</evidence>
<reference evidence="6" key="1">
    <citation type="journal article" date="2014" name="Int. J. Syst. Evol. Microbiol.">
        <title>Complete genome sequence of Corynebacterium casei LMG S-19264T (=DSM 44701T), isolated from a smear-ripened cheese.</title>
        <authorList>
            <consortium name="US DOE Joint Genome Institute (JGI-PGF)"/>
            <person name="Walter F."/>
            <person name="Albersmeier A."/>
            <person name="Kalinowski J."/>
            <person name="Ruckert C."/>
        </authorList>
    </citation>
    <scope>NUCLEOTIDE SEQUENCE</scope>
    <source>
        <strain evidence="6">KCTC 42651</strain>
    </source>
</reference>
<accession>A0A918XU36</accession>
<reference evidence="6" key="2">
    <citation type="submission" date="2020-09" db="EMBL/GenBank/DDBJ databases">
        <authorList>
            <person name="Sun Q."/>
            <person name="Kim S."/>
        </authorList>
    </citation>
    <scope>NUCLEOTIDE SEQUENCE</scope>
    <source>
        <strain evidence="6">KCTC 42651</strain>
    </source>
</reference>
<evidence type="ECO:0000256" key="2">
    <source>
        <dbReference type="ARBA" id="ARBA00023145"/>
    </source>
</evidence>
<evidence type="ECO:0008006" key="8">
    <source>
        <dbReference type="Google" id="ProtNLM"/>
    </source>
</evidence>
<keyword evidence="7" id="KW-1185">Reference proteome</keyword>